<dbReference type="Proteomes" id="UP000002949">
    <property type="component" value="Unassembled WGS sequence"/>
</dbReference>
<name>G6Y5Q9_9HYPH</name>
<protein>
    <submittedName>
        <fullName evidence="1">Uncharacterized protein</fullName>
    </submittedName>
</protein>
<reference evidence="1 2" key="1">
    <citation type="journal article" date="2012" name="J. Bacteriol.">
        <title>Draft Genome Sequence of Plant Growth-Promoting Rhizobium Mesorhizobium amorphae, Isolated from Zinc-Lead Mine Tailings.</title>
        <authorList>
            <person name="Hao X."/>
            <person name="Lin Y."/>
            <person name="Johnstone L."/>
            <person name="Baltrus D.A."/>
            <person name="Miller S.J."/>
            <person name="Wei G."/>
            <person name="Rensing C."/>
        </authorList>
    </citation>
    <scope>NUCLEOTIDE SEQUENCE [LARGE SCALE GENOMIC DNA]</scope>
    <source>
        <strain evidence="1 2">CCNWGS0123</strain>
    </source>
</reference>
<evidence type="ECO:0000313" key="2">
    <source>
        <dbReference type="Proteomes" id="UP000002949"/>
    </source>
</evidence>
<sequence length="57" mass="6024">MRGLALTEALVHDHGTAPNAVFDASFYVGRAGQRTDSGRAHAVMRLRTAHAMAASVC</sequence>
<dbReference type="EMBL" id="AGSN01000063">
    <property type="protein sequence ID" value="EHH12923.1"/>
    <property type="molecule type" value="Genomic_DNA"/>
</dbReference>
<proteinExistence type="predicted"/>
<organism evidence="1 2">
    <name type="scientific">Mesorhizobium amorphae CCNWGS0123</name>
    <dbReference type="NCBI Taxonomy" id="1082933"/>
    <lineage>
        <taxon>Bacteria</taxon>
        <taxon>Pseudomonadati</taxon>
        <taxon>Pseudomonadota</taxon>
        <taxon>Alphaproteobacteria</taxon>
        <taxon>Hyphomicrobiales</taxon>
        <taxon>Phyllobacteriaceae</taxon>
        <taxon>Mesorhizobium</taxon>
    </lineage>
</organism>
<accession>G6Y5Q9</accession>
<keyword evidence="2" id="KW-1185">Reference proteome</keyword>
<gene>
    <name evidence="1" type="ORF">MEA186_06343</name>
</gene>
<dbReference type="AlphaFoldDB" id="G6Y5Q9"/>
<evidence type="ECO:0000313" key="1">
    <source>
        <dbReference type="EMBL" id="EHH12923.1"/>
    </source>
</evidence>